<accession>A0A1D3K9Z8</accession>
<dbReference type="EMBL" id="LT599585">
    <property type="protein sequence ID" value="SBW85156.1"/>
    <property type="molecule type" value="Genomic_DNA"/>
</dbReference>
<feature type="domain" description="GmrSD restriction endonucleases N-terminal" evidence="1">
    <location>
        <begin position="18"/>
        <end position="111"/>
    </location>
</feature>
<dbReference type="PANTHER" id="PTHR35149:SF1">
    <property type="entry name" value="DUF5655 DOMAIN-CONTAINING PROTEIN"/>
    <property type="match status" value="1"/>
</dbReference>
<keyword evidence="2" id="KW-0614">Plasmid</keyword>
<name>A0A1D3K9Z8_PSEVE</name>
<evidence type="ECO:0000313" key="2">
    <source>
        <dbReference type="EMBL" id="SBW85156.1"/>
    </source>
</evidence>
<evidence type="ECO:0000313" key="3">
    <source>
        <dbReference type="Proteomes" id="UP000245431"/>
    </source>
</evidence>
<protein>
    <recommendedName>
        <fullName evidence="1">GmrSD restriction endonucleases N-terminal domain-containing protein</fullName>
    </recommendedName>
</protein>
<gene>
    <name evidence="2" type="ORF">PVE_P0113</name>
</gene>
<dbReference type="Proteomes" id="UP000245431">
    <property type="component" value="Plasmid PVE_plasmid"/>
</dbReference>
<dbReference type="Pfam" id="PF03235">
    <property type="entry name" value="GmrSD_N"/>
    <property type="match status" value="1"/>
</dbReference>
<reference evidence="3" key="1">
    <citation type="submission" date="2016-07" db="EMBL/GenBank/DDBJ databases">
        <authorList>
            <person name="Florea S."/>
            <person name="Webb J.S."/>
            <person name="Jaromczyk J."/>
            <person name="Schardl C.L."/>
        </authorList>
    </citation>
    <scope>NUCLEOTIDE SEQUENCE [LARGE SCALE GENOMIC DNA]</scope>
    <source>
        <strain evidence="3">1YdBTEX2</strain>
        <plasmid evidence="3">Plasmid pve_Plasmid</plasmid>
    </source>
</reference>
<dbReference type="InterPro" id="IPR004919">
    <property type="entry name" value="GmrSD_N"/>
</dbReference>
<dbReference type="AlphaFoldDB" id="A0A1D3K9Z8"/>
<organism evidence="2 3">
    <name type="scientific">Pseudomonas veronii 1YdBTEX2</name>
    <dbReference type="NCBI Taxonomy" id="1295141"/>
    <lineage>
        <taxon>Bacteria</taxon>
        <taxon>Pseudomonadati</taxon>
        <taxon>Pseudomonadota</taxon>
        <taxon>Gammaproteobacteria</taxon>
        <taxon>Pseudomonadales</taxon>
        <taxon>Pseudomonadaceae</taxon>
        <taxon>Pseudomonas</taxon>
    </lineage>
</organism>
<dbReference type="PANTHER" id="PTHR35149">
    <property type="entry name" value="SLL5132 PROTEIN"/>
    <property type="match status" value="1"/>
</dbReference>
<sequence length="230" mass="25669">MEANSRPLLRIFEPTVCYQIPLFQRPYVWKREDNWQPLWEDFERLLGAVQAGEKLRPHFLGAVVLEQLRNDTGSVQGRQVIDGQQRFTTLQLLLIAARDFCRSLGSERFAGRFESMVSNSDTMVDDPSEVPKLLPTNADRRAFALVHGAGSPDALLQQASKKGVDFSHDQGIVGCLPVLLWAVRGVVAAGGWRSRRVTGETAGRPLGCGSQWLAVSGDRSRRRRRIASDL</sequence>
<evidence type="ECO:0000259" key="1">
    <source>
        <dbReference type="Pfam" id="PF03235"/>
    </source>
</evidence>
<proteinExistence type="predicted"/>
<geneLocation type="plasmid" evidence="3">
    <name>pve_Plasmid</name>
</geneLocation>